<dbReference type="Gene3D" id="3.40.50.970">
    <property type="match status" value="2"/>
</dbReference>
<protein>
    <recommendedName>
        <fullName evidence="2">dihydrolipoyllysine-residue succinyltransferase</fullName>
        <ecNumber evidence="2">2.3.1.61</ecNumber>
    </recommendedName>
</protein>
<dbReference type="EMBL" id="JACHIR010000001">
    <property type="protein sequence ID" value="MBB5896359.1"/>
    <property type="molecule type" value="Genomic_DNA"/>
</dbReference>
<dbReference type="Pfam" id="PF00676">
    <property type="entry name" value="E1_dh"/>
    <property type="match status" value="1"/>
</dbReference>
<dbReference type="GO" id="GO:0006099">
    <property type="term" value="P:tricarboxylic acid cycle"/>
    <property type="evidence" value="ECO:0007669"/>
    <property type="project" value="UniProtKB-KW"/>
</dbReference>
<evidence type="ECO:0000256" key="2">
    <source>
        <dbReference type="ARBA" id="ARBA00012945"/>
    </source>
</evidence>
<comment type="cofactor">
    <cofactor evidence="1">
        <name>thiamine diphosphate</name>
        <dbReference type="ChEBI" id="CHEBI:58937"/>
    </cofactor>
</comment>
<dbReference type="GO" id="GO:0006086">
    <property type="term" value="P:pyruvate decarboxylation to acetyl-CoA"/>
    <property type="evidence" value="ECO:0007669"/>
    <property type="project" value="TreeGrafter"/>
</dbReference>
<proteinExistence type="predicted"/>
<dbReference type="GO" id="GO:0004149">
    <property type="term" value="F:dihydrolipoyllysine-residue succinyltransferase activity"/>
    <property type="evidence" value="ECO:0007669"/>
    <property type="project" value="UniProtKB-EC"/>
</dbReference>
<dbReference type="SUPFAM" id="SSF52518">
    <property type="entry name" value="Thiamin diphosphate-binding fold (THDP-binding)"/>
    <property type="match status" value="2"/>
</dbReference>
<dbReference type="AlphaFoldDB" id="A0A7W9KQX3"/>
<reference evidence="8 9" key="1">
    <citation type="submission" date="2020-08" db="EMBL/GenBank/DDBJ databases">
        <title>Sequencing the genomes of 1000 actinobacteria strains.</title>
        <authorList>
            <person name="Klenk H.-P."/>
        </authorList>
    </citation>
    <scope>NUCLEOTIDE SEQUENCE [LARGE SCALE GENOMIC DNA]</scope>
    <source>
        <strain evidence="8 9">DSM 43851</strain>
    </source>
</reference>
<dbReference type="InterPro" id="IPR005475">
    <property type="entry name" value="Transketolase-like_Pyr-bd"/>
</dbReference>
<dbReference type="CDD" id="cd02000">
    <property type="entry name" value="TPP_E1_PDC_ADC_BCADC"/>
    <property type="match status" value="1"/>
</dbReference>
<comment type="catalytic activity">
    <reaction evidence="6">
        <text>N(6)-[(R)-lipoyl]-L-lysyl-[protein] + 2-oxoglutarate + H(+) = N(6)-[(R)-S(8)-succinyldihydrolipoyl]-L-lysyl-[protein] + CO2</text>
        <dbReference type="Rhea" id="RHEA:12188"/>
        <dbReference type="Rhea" id="RHEA-COMP:10474"/>
        <dbReference type="Rhea" id="RHEA-COMP:20092"/>
        <dbReference type="ChEBI" id="CHEBI:15378"/>
        <dbReference type="ChEBI" id="CHEBI:16526"/>
        <dbReference type="ChEBI" id="CHEBI:16810"/>
        <dbReference type="ChEBI" id="CHEBI:83099"/>
        <dbReference type="ChEBI" id="CHEBI:83120"/>
        <dbReference type="EC" id="1.2.4.2"/>
    </reaction>
</comment>
<keyword evidence="4 8" id="KW-0560">Oxidoreductase</keyword>
<name>A0A7W9KQX3_9PSEU</name>
<dbReference type="EC" id="2.3.1.61" evidence="2"/>
<dbReference type="InterPro" id="IPR009014">
    <property type="entry name" value="Transketo_C/PFOR_II"/>
</dbReference>
<evidence type="ECO:0000259" key="7">
    <source>
        <dbReference type="SMART" id="SM00861"/>
    </source>
</evidence>
<keyword evidence="5" id="KW-0786">Thiamine pyrophosphate</keyword>
<dbReference type="InterPro" id="IPR050642">
    <property type="entry name" value="PDH_E1_Alpha_Subunit"/>
</dbReference>
<dbReference type="PANTHER" id="PTHR11516">
    <property type="entry name" value="PYRUVATE DEHYDROGENASE E1 COMPONENT, ALPHA SUBUNIT BACTERIAL AND ORGANELLAR"/>
    <property type="match status" value="1"/>
</dbReference>
<dbReference type="SUPFAM" id="SSF52922">
    <property type="entry name" value="TK C-terminal domain-like"/>
    <property type="match status" value="1"/>
</dbReference>
<dbReference type="GO" id="GO:0004591">
    <property type="term" value="F:oxoglutarate dehydrogenase (succinyl-transferring) activity"/>
    <property type="evidence" value="ECO:0007669"/>
    <property type="project" value="UniProtKB-EC"/>
</dbReference>
<keyword evidence="9" id="KW-1185">Reference proteome</keyword>
<dbReference type="InterPro" id="IPR033248">
    <property type="entry name" value="Transketolase_C"/>
</dbReference>
<evidence type="ECO:0000256" key="3">
    <source>
        <dbReference type="ARBA" id="ARBA00022532"/>
    </source>
</evidence>
<dbReference type="SMART" id="SM00861">
    <property type="entry name" value="Transket_pyr"/>
    <property type="match status" value="1"/>
</dbReference>
<dbReference type="Proteomes" id="UP000585638">
    <property type="component" value="Unassembled WGS sequence"/>
</dbReference>
<evidence type="ECO:0000256" key="6">
    <source>
        <dbReference type="ARBA" id="ARBA00051911"/>
    </source>
</evidence>
<dbReference type="GO" id="GO:0000287">
    <property type="term" value="F:magnesium ion binding"/>
    <property type="evidence" value="ECO:0007669"/>
    <property type="project" value="UniProtKB-ARBA"/>
</dbReference>
<dbReference type="RefSeq" id="WP_221338261.1">
    <property type="nucleotide sequence ID" value="NZ_BAAAWY010000101.1"/>
</dbReference>
<comment type="caution">
    <text evidence="8">The sequence shown here is derived from an EMBL/GenBank/DDBJ whole genome shotgun (WGS) entry which is preliminary data.</text>
</comment>
<feature type="domain" description="Transketolase-like pyrimidine-binding" evidence="7">
    <location>
        <begin position="312"/>
        <end position="486"/>
    </location>
</feature>
<evidence type="ECO:0000256" key="5">
    <source>
        <dbReference type="ARBA" id="ARBA00023052"/>
    </source>
</evidence>
<evidence type="ECO:0000313" key="8">
    <source>
        <dbReference type="EMBL" id="MBB5896359.1"/>
    </source>
</evidence>
<dbReference type="Pfam" id="PF02779">
    <property type="entry name" value="Transket_pyr"/>
    <property type="match status" value="1"/>
</dbReference>
<keyword evidence="3" id="KW-0816">Tricarboxylic acid cycle</keyword>
<evidence type="ECO:0000256" key="4">
    <source>
        <dbReference type="ARBA" id="ARBA00023002"/>
    </source>
</evidence>
<accession>A0A7W9KQX3</accession>
<dbReference type="InterPro" id="IPR029061">
    <property type="entry name" value="THDP-binding"/>
</dbReference>
<dbReference type="InterPro" id="IPR001017">
    <property type="entry name" value="DH_E1"/>
</dbReference>
<dbReference type="Pfam" id="PF02780">
    <property type="entry name" value="Transketolase_C"/>
    <property type="match status" value="1"/>
</dbReference>
<evidence type="ECO:0000256" key="1">
    <source>
        <dbReference type="ARBA" id="ARBA00001964"/>
    </source>
</evidence>
<sequence>MTGPDRRRLVRGALLVRRVEERLLELYARGEVPGTVHTAIGQEFSAVAVADHLVASDKVLSNHRCHGHYLAVTGDVPGLVGEVLGRANGVNQGRGGSQHLHTDRFVSTGVQGGCVPIAAGLAMANRDDGIAVCFIGDGTLGEGVVYEVFNLASLWRLPVLFVVEANGYAQSTRTEDALAGTIAGRAEAFGIRHGQADTWHWEELWATARDAVRAVRSGAGPFVLEVRTARLGAHSKGDDDRDPAEIARLRSRDPLTTLIDADDPDVLAVRDEVERVVDNATAAALAAGPGTVPVPAEPRRDITWSKADAPRARFVDGLRSALADLMRSRPDAYLIGEDVRAPYGGAFKVTGGLSTLHPDRVRNTPISEAAIVGVATGLALGGALSLVEVMFGDFVTLAADQLVNQAAKLGFLAGQGPDVVLRTPMGGGRGYGPTHSQSLERMFLGVPGLRVLAHNGLAAPELVVGEVARGGTGPTLLVENKQLYGRVPAESLPAGFTLLRSDERFPTMWLRPARPATVTLLGHGGICHELVLACERLFTEHDVIAQVISPTQLYPLDFAGLREAVGSAPVLVIAEEGQGFAGFGAEVGARVAERGLPTVVRRVAAAPHGIPAGRVAEQHALPGVDDVVDAALDGIKAVSTDAR</sequence>
<dbReference type="PANTHER" id="PTHR11516:SF2">
    <property type="entry name" value="PYRUVATE DEHYDROGENASE ALPHA SUBUNIT"/>
    <property type="match status" value="1"/>
</dbReference>
<dbReference type="Gene3D" id="3.40.50.920">
    <property type="match status" value="1"/>
</dbReference>
<gene>
    <name evidence="8" type="ORF">BJ998_007555</name>
</gene>
<organism evidence="8 9">
    <name type="scientific">Kutzneria kofuensis</name>
    <dbReference type="NCBI Taxonomy" id="103725"/>
    <lineage>
        <taxon>Bacteria</taxon>
        <taxon>Bacillati</taxon>
        <taxon>Actinomycetota</taxon>
        <taxon>Actinomycetes</taxon>
        <taxon>Pseudonocardiales</taxon>
        <taxon>Pseudonocardiaceae</taxon>
        <taxon>Kutzneria</taxon>
    </lineage>
</organism>
<evidence type="ECO:0000313" key="9">
    <source>
        <dbReference type="Proteomes" id="UP000585638"/>
    </source>
</evidence>